<sequence length="177" mass="18169">MNPSPSASDGWTELGQDAAHALDRIHAVAPWPLMAVTLLWLANRHPAVYVRVAVALLLSSAAGLALSASMGRVPVRGTSPARDYLADYFALPGAGAGWYLLTALAVVATVPAAWARIAVAAVAVSSVAAAVATADDPVTGSLLAAGVPVLAWFTARLVPYRGWARRAPDAAPLRQAG</sequence>
<proteinExistence type="predicted"/>
<feature type="transmembrane region" description="Helical" evidence="1">
    <location>
        <begin position="48"/>
        <end position="68"/>
    </location>
</feature>
<evidence type="ECO:0000313" key="2">
    <source>
        <dbReference type="EMBL" id="SNS36587.1"/>
    </source>
</evidence>
<accession>A0A239DW57</accession>
<dbReference type="RefSeq" id="WP_089223755.1">
    <property type="nucleotide sequence ID" value="NZ_FZOF01000005.1"/>
</dbReference>
<feature type="transmembrane region" description="Helical" evidence="1">
    <location>
        <begin position="24"/>
        <end position="41"/>
    </location>
</feature>
<keyword evidence="1" id="KW-0812">Transmembrane</keyword>
<dbReference type="EMBL" id="FZOF01000005">
    <property type="protein sequence ID" value="SNS36587.1"/>
    <property type="molecule type" value="Genomic_DNA"/>
</dbReference>
<reference evidence="2 3" key="1">
    <citation type="submission" date="2017-06" db="EMBL/GenBank/DDBJ databases">
        <authorList>
            <person name="Kim H.J."/>
            <person name="Triplett B.A."/>
        </authorList>
    </citation>
    <scope>NUCLEOTIDE SEQUENCE [LARGE SCALE GENOMIC DNA]</scope>
    <source>
        <strain evidence="2 3">CGMCC 4.1858</strain>
    </source>
</reference>
<name>A0A239DW57_9ACTN</name>
<keyword evidence="3" id="KW-1185">Reference proteome</keyword>
<feature type="transmembrane region" description="Helical" evidence="1">
    <location>
        <begin position="88"/>
        <end position="107"/>
    </location>
</feature>
<organism evidence="2 3">
    <name type="scientific">Actinacidiphila glaucinigra</name>
    <dbReference type="NCBI Taxonomy" id="235986"/>
    <lineage>
        <taxon>Bacteria</taxon>
        <taxon>Bacillati</taxon>
        <taxon>Actinomycetota</taxon>
        <taxon>Actinomycetes</taxon>
        <taxon>Kitasatosporales</taxon>
        <taxon>Streptomycetaceae</taxon>
        <taxon>Actinacidiphila</taxon>
    </lineage>
</organism>
<gene>
    <name evidence="2" type="ORF">SAMN05216252_105186</name>
</gene>
<evidence type="ECO:0000256" key="1">
    <source>
        <dbReference type="SAM" id="Phobius"/>
    </source>
</evidence>
<protein>
    <submittedName>
        <fullName evidence="2">Uncharacterized protein</fullName>
    </submittedName>
</protein>
<evidence type="ECO:0000313" key="3">
    <source>
        <dbReference type="Proteomes" id="UP000198280"/>
    </source>
</evidence>
<keyword evidence="1" id="KW-1133">Transmembrane helix</keyword>
<dbReference type="Proteomes" id="UP000198280">
    <property type="component" value="Unassembled WGS sequence"/>
</dbReference>
<feature type="transmembrane region" description="Helical" evidence="1">
    <location>
        <begin position="138"/>
        <end position="158"/>
    </location>
</feature>
<feature type="transmembrane region" description="Helical" evidence="1">
    <location>
        <begin position="114"/>
        <end position="132"/>
    </location>
</feature>
<dbReference type="AlphaFoldDB" id="A0A239DW57"/>
<keyword evidence="1" id="KW-0472">Membrane</keyword>